<evidence type="ECO:0000313" key="3">
    <source>
        <dbReference type="EMBL" id="KHN95198.1"/>
    </source>
</evidence>
<evidence type="ECO:0000256" key="1">
    <source>
        <dbReference type="SAM" id="MobiDB-lite"/>
    </source>
</evidence>
<gene>
    <name evidence="3" type="ORF">MAM_06909</name>
</gene>
<dbReference type="RefSeq" id="XP_040676264.1">
    <property type="nucleotide sequence ID" value="XM_040825707.1"/>
</dbReference>
<keyword evidence="4" id="KW-1185">Reference proteome</keyword>
<dbReference type="OrthoDB" id="10525115at2759"/>
<dbReference type="EMBL" id="AZHE01000025">
    <property type="protein sequence ID" value="KHN95198.1"/>
    <property type="molecule type" value="Genomic_DNA"/>
</dbReference>
<evidence type="ECO:0000256" key="2">
    <source>
        <dbReference type="SAM" id="SignalP"/>
    </source>
</evidence>
<protein>
    <submittedName>
        <fullName evidence="3">Uncharacterized protein</fullName>
    </submittedName>
</protein>
<dbReference type="HOGENOM" id="CLU_1133812_0_0_1"/>
<feature type="chain" id="PRO_5002081334" evidence="2">
    <location>
        <begin position="17"/>
        <end position="245"/>
    </location>
</feature>
<feature type="signal peptide" evidence="2">
    <location>
        <begin position="1"/>
        <end position="16"/>
    </location>
</feature>
<feature type="compositionally biased region" description="Pro residues" evidence="1">
    <location>
        <begin position="136"/>
        <end position="145"/>
    </location>
</feature>
<dbReference type="Proteomes" id="UP000030816">
    <property type="component" value="Unassembled WGS sequence"/>
</dbReference>
<sequence>MKSTIIFISAVGLTLAAPQSSCANGVQHPKTGTAGKLPWKPQPWNSNLFEENEGKTLDPAVVQENQDRLDKCARAKRLDEDLCGTKLYCEVFDRINGIIENLDQSFKDYKFEYTSQKECLEAREEPTAQSSTSAAPKPPGMPQQPPAKTKTQQSSDERLQAHCGRFGDEKAQKSCMFAARRCTAQVPRGAPVDQFLACVDRMQFCADSFNDINTSLDECLDKTKRCSEEKKLPLGDLTKLAECTK</sequence>
<organism evidence="3 4">
    <name type="scientific">Metarhizium album (strain ARSEF 1941)</name>
    <dbReference type="NCBI Taxonomy" id="1081103"/>
    <lineage>
        <taxon>Eukaryota</taxon>
        <taxon>Fungi</taxon>
        <taxon>Dikarya</taxon>
        <taxon>Ascomycota</taxon>
        <taxon>Pezizomycotina</taxon>
        <taxon>Sordariomycetes</taxon>
        <taxon>Hypocreomycetidae</taxon>
        <taxon>Hypocreales</taxon>
        <taxon>Clavicipitaceae</taxon>
        <taxon>Metarhizium</taxon>
    </lineage>
</organism>
<comment type="caution">
    <text evidence="3">The sequence shown here is derived from an EMBL/GenBank/DDBJ whole genome shotgun (WGS) entry which is preliminary data.</text>
</comment>
<feature type="region of interest" description="Disordered" evidence="1">
    <location>
        <begin position="24"/>
        <end position="48"/>
    </location>
</feature>
<dbReference type="AlphaFoldDB" id="A0A0B2WMM3"/>
<accession>A0A0B2WMM3</accession>
<reference evidence="3 4" key="1">
    <citation type="journal article" date="2014" name="Proc. Natl. Acad. Sci. U.S.A.">
        <title>Trajectory and genomic determinants of fungal-pathogen speciation and host adaptation.</title>
        <authorList>
            <person name="Hu X."/>
            <person name="Xiao G."/>
            <person name="Zheng P."/>
            <person name="Shang Y."/>
            <person name="Su Y."/>
            <person name="Zhang X."/>
            <person name="Liu X."/>
            <person name="Zhan S."/>
            <person name="St Leger R.J."/>
            <person name="Wang C."/>
        </authorList>
    </citation>
    <scope>NUCLEOTIDE SEQUENCE [LARGE SCALE GENOMIC DNA]</scope>
    <source>
        <strain evidence="3 4">ARSEF 1941</strain>
    </source>
</reference>
<feature type="region of interest" description="Disordered" evidence="1">
    <location>
        <begin position="120"/>
        <end position="158"/>
    </location>
</feature>
<dbReference type="GeneID" id="63741364"/>
<name>A0A0B2WMM3_METAS</name>
<keyword evidence="2" id="KW-0732">Signal</keyword>
<proteinExistence type="predicted"/>
<evidence type="ECO:0000313" key="4">
    <source>
        <dbReference type="Proteomes" id="UP000030816"/>
    </source>
</evidence>